<dbReference type="EMBL" id="CP003156">
    <property type="protein sequence ID" value="AEV34220.1"/>
    <property type="molecule type" value="Genomic_DNA"/>
</dbReference>
<dbReference type="Proteomes" id="UP000005631">
    <property type="component" value="Chromosome"/>
</dbReference>
<keyword evidence="2" id="KW-1185">Reference proteome</keyword>
<dbReference type="RefSeq" id="WP_014203567.1">
    <property type="nucleotide sequence ID" value="NC_016599.1"/>
</dbReference>
<evidence type="ECO:0000313" key="1">
    <source>
        <dbReference type="EMBL" id="AEV34220.1"/>
    </source>
</evidence>
<dbReference type="AlphaFoldDB" id="G8R4C0"/>
<evidence type="ECO:0000313" key="2">
    <source>
        <dbReference type="Proteomes" id="UP000005631"/>
    </source>
</evidence>
<dbReference type="KEGG" id="oho:Oweho_3269"/>
<accession>G8R4C0</accession>
<sequence>MARWQSTRQYRLRPGFFGYLHFQFHEVDISRFKPLIAVAENLDNPLSIPVDAVATADFGGVGYYCISISSLKSSPLREFAVAMLMQEPLKWFQQQR</sequence>
<protein>
    <submittedName>
        <fullName evidence="1">Uncharacterized protein</fullName>
    </submittedName>
</protein>
<organism evidence="1 2">
    <name type="scientific">Owenweeksia hongkongensis (strain DSM 17368 / CIP 108786 / JCM 12287 / NRRL B-23963 / UST20020801)</name>
    <dbReference type="NCBI Taxonomy" id="926562"/>
    <lineage>
        <taxon>Bacteria</taxon>
        <taxon>Pseudomonadati</taxon>
        <taxon>Bacteroidota</taxon>
        <taxon>Flavobacteriia</taxon>
        <taxon>Flavobacteriales</taxon>
        <taxon>Owenweeksiaceae</taxon>
        <taxon>Owenweeksia</taxon>
    </lineage>
</organism>
<name>G8R4C0_OWEHD</name>
<reference evidence="1 2" key="1">
    <citation type="journal article" date="2012" name="Stand. Genomic Sci.">
        <title>Genome sequence of the orange-pigmented seawater bacterium Owenweeksia hongkongensis type strain (UST20020801(T)).</title>
        <authorList>
            <person name="Riedel T."/>
            <person name="Held B."/>
            <person name="Nolan M."/>
            <person name="Lucas S."/>
            <person name="Lapidus A."/>
            <person name="Tice H."/>
            <person name="Del Rio T.G."/>
            <person name="Cheng J.F."/>
            <person name="Han C."/>
            <person name="Tapia R."/>
            <person name="Goodwin L.A."/>
            <person name="Pitluck S."/>
            <person name="Liolios K."/>
            <person name="Mavromatis K."/>
            <person name="Pagani I."/>
            <person name="Ivanova N."/>
            <person name="Mikhailova N."/>
            <person name="Pati A."/>
            <person name="Chen A."/>
            <person name="Palaniappan K."/>
            <person name="Rohde M."/>
            <person name="Tindall B.J."/>
            <person name="Detter J.C."/>
            <person name="Goker M."/>
            <person name="Woyke T."/>
            <person name="Bristow J."/>
            <person name="Eisen J.A."/>
            <person name="Markowitz V."/>
            <person name="Hugenholtz P."/>
            <person name="Klenk H.P."/>
            <person name="Kyrpides N.C."/>
        </authorList>
    </citation>
    <scope>NUCLEOTIDE SEQUENCE</scope>
    <source>
        <strain evidence="2">DSM 17368 / JCM 12287 / NRRL B-23963</strain>
    </source>
</reference>
<dbReference type="STRING" id="926562.Oweho_3269"/>
<gene>
    <name evidence="1" type="ordered locus">Oweho_3269</name>
</gene>
<dbReference type="HOGENOM" id="CLU_2357038_0_0_10"/>
<proteinExistence type="predicted"/>